<protein>
    <submittedName>
        <fullName evidence="2">Uncharacterized protein</fullName>
    </submittedName>
</protein>
<feature type="region of interest" description="Disordered" evidence="1">
    <location>
        <begin position="43"/>
        <end position="122"/>
    </location>
</feature>
<name>A0A7Y9X736_9ACTN</name>
<sequence length="189" mass="21068">MTKKKSAPKSGPVPRLVGLGHTGVPCGYPGCGDRNASESVIRGRGDIDHDFGGTSMEPRCTEHRGMEAPRAPRPRKPLPVDPGWTADRPARGRRTSGKAKPSADRSGLRTGRFASGPKPIDVPELNRMRTRAKGFLTKQPERTLEICDRALKEERRLLTQVGQRIRVTMDDFRRLRAEALARRRGRSRR</sequence>
<proteinExistence type="predicted"/>
<accession>A0A7Y9X736</accession>
<reference evidence="2 3" key="1">
    <citation type="submission" date="2020-07" db="EMBL/GenBank/DDBJ databases">
        <title>Sequencing the genomes of 1000 actinobacteria strains.</title>
        <authorList>
            <person name="Klenk H.-P."/>
        </authorList>
    </citation>
    <scope>NUCLEOTIDE SEQUENCE [LARGE SCALE GENOMIC DNA]</scope>
    <source>
        <strain evidence="2 3">DSM 45278</strain>
    </source>
</reference>
<evidence type="ECO:0000313" key="2">
    <source>
        <dbReference type="EMBL" id="NYH50422.1"/>
    </source>
</evidence>
<dbReference type="RefSeq" id="WP_179808767.1">
    <property type="nucleotide sequence ID" value="NZ_JACCHL010000001.1"/>
</dbReference>
<dbReference type="AlphaFoldDB" id="A0A7Y9X736"/>
<evidence type="ECO:0000256" key="1">
    <source>
        <dbReference type="SAM" id="MobiDB-lite"/>
    </source>
</evidence>
<comment type="caution">
    <text evidence="2">The sequence shown here is derived from an EMBL/GenBank/DDBJ whole genome shotgun (WGS) entry which is preliminary data.</text>
</comment>
<feature type="region of interest" description="Disordered" evidence="1">
    <location>
        <begin position="1"/>
        <end position="25"/>
    </location>
</feature>
<gene>
    <name evidence="2" type="ORF">HNR06_000011</name>
</gene>
<evidence type="ECO:0000313" key="3">
    <source>
        <dbReference type="Proteomes" id="UP000584931"/>
    </source>
</evidence>
<dbReference type="EMBL" id="JACCHL010000001">
    <property type="protein sequence ID" value="NYH50422.1"/>
    <property type="molecule type" value="Genomic_DNA"/>
</dbReference>
<organism evidence="2 3">
    <name type="scientific">Nocardiopsis sinuspersici</name>
    <dbReference type="NCBI Taxonomy" id="501010"/>
    <lineage>
        <taxon>Bacteria</taxon>
        <taxon>Bacillati</taxon>
        <taxon>Actinomycetota</taxon>
        <taxon>Actinomycetes</taxon>
        <taxon>Streptosporangiales</taxon>
        <taxon>Nocardiopsidaceae</taxon>
        <taxon>Nocardiopsis</taxon>
    </lineage>
</organism>
<dbReference type="Proteomes" id="UP000584931">
    <property type="component" value="Unassembled WGS sequence"/>
</dbReference>